<evidence type="ECO:0000313" key="4">
    <source>
        <dbReference type="Proteomes" id="UP000034455"/>
    </source>
</evidence>
<sequence>MKPVVKAYKNDGELEVDVTALQDKGIGNQDIYVLSLDKSRTEKIVEDTNILGIDIKKENDSEREALKRKLIDLGVDESEIATFKSDMDDGKVYLIVTDVRVKGLL</sequence>
<dbReference type="GeneID" id="58098688"/>
<feature type="domain" description="General stress protein 17M-like" evidence="2">
    <location>
        <begin position="3"/>
        <end position="90"/>
    </location>
</feature>
<gene>
    <name evidence="3" type="ORF">UF66_0308</name>
</gene>
<comment type="caution">
    <text evidence="3">The sequence shown here is derived from an EMBL/GenBank/DDBJ whole genome shotgun (WGS) entry which is preliminary data.</text>
</comment>
<reference evidence="3 4" key="1">
    <citation type="submission" date="2015-03" db="EMBL/GenBank/DDBJ databases">
        <title>Genome Assembly of Staphylococcus cohnii subsp. cohnii strain G22B2.</title>
        <authorList>
            <person name="Nair G."/>
            <person name="Kaur G."/>
            <person name="Khatri I."/>
            <person name="Singh N.K."/>
            <person name="Sathyabama S."/>
            <person name="Maurya S.K."/>
            <person name="Subramanian S."/>
            <person name="Agrewala J.N."/>
            <person name="Mayilraj S."/>
        </authorList>
    </citation>
    <scope>NUCLEOTIDE SEQUENCE [LARGE SCALE GENOMIC DNA]</scope>
    <source>
        <strain evidence="3 4">G22B2</strain>
    </source>
</reference>
<comment type="similarity">
    <text evidence="1">Belongs to the UPF0355 family.</text>
</comment>
<dbReference type="EMBL" id="LAKJ01000012">
    <property type="protein sequence ID" value="KKI63819.1"/>
    <property type="molecule type" value="Genomic_DNA"/>
</dbReference>
<evidence type="ECO:0000256" key="1">
    <source>
        <dbReference type="ARBA" id="ARBA00008128"/>
    </source>
</evidence>
<evidence type="ECO:0000259" key="2">
    <source>
        <dbReference type="Pfam" id="PF11181"/>
    </source>
</evidence>
<proteinExistence type="inferred from homology"/>
<dbReference type="Pfam" id="PF11181">
    <property type="entry name" value="YflT"/>
    <property type="match status" value="1"/>
</dbReference>
<dbReference type="AlphaFoldDB" id="A0A0M2NZ62"/>
<dbReference type="Proteomes" id="UP000034455">
    <property type="component" value="Unassembled WGS sequence"/>
</dbReference>
<dbReference type="InterPro" id="IPR025889">
    <property type="entry name" value="GSP17M-like_dom"/>
</dbReference>
<dbReference type="RefSeq" id="WP_019469826.1">
    <property type="nucleotide sequence ID" value="NZ_BKAS01000002.1"/>
</dbReference>
<evidence type="ECO:0000313" key="3">
    <source>
        <dbReference type="EMBL" id="KKI63819.1"/>
    </source>
</evidence>
<dbReference type="PATRIC" id="fig|74704.6.peg.317"/>
<protein>
    <submittedName>
        <fullName evidence="3">General stress protein</fullName>
    </submittedName>
</protein>
<name>A0A0M2NZ62_STACC</name>
<accession>A0A0M2NZ62</accession>
<organism evidence="3 4">
    <name type="scientific">Staphylococcus cohnii subsp. cohnii</name>
    <dbReference type="NCBI Taxonomy" id="74704"/>
    <lineage>
        <taxon>Bacteria</taxon>
        <taxon>Bacillati</taxon>
        <taxon>Bacillota</taxon>
        <taxon>Bacilli</taxon>
        <taxon>Bacillales</taxon>
        <taxon>Staphylococcaceae</taxon>
        <taxon>Staphylococcus</taxon>
        <taxon>Staphylococcus cohnii species complex</taxon>
    </lineage>
</organism>